<evidence type="ECO:0000313" key="2">
    <source>
        <dbReference type="Proteomes" id="UP000708208"/>
    </source>
</evidence>
<proteinExistence type="predicted"/>
<dbReference type="AlphaFoldDB" id="A0A8J2LND2"/>
<dbReference type="EMBL" id="CAJVCH010536715">
    <property type="protein sequence ID" value="CAG7825560.1"/>
    <property type="molecule type" value="Genomic_DNA"/>
</dbReference>
<dbReference type="Proteomes" id="UP000708208">
    <property type="component" value="Unassembled WGS sequence"/>
</dbReference>
<organism evidence="1 2">
    <name type="scientific">Allacma fusca</name>
    <dbReference type="NCBI Taxonomy" id="39272"/>
    <lineage>
        <taxon>Eukaryota</taxon>
        <taxon>Metazoa</taxon>
        <taxon>Ecdysozoa</taxon>
        <taxon>Arthropoda</taxon>
        <taxon>Hexapoda</taxon>
        <taxon>Collembola</taxon>
        <taxon>Symphypleona</taxon>
        <taxon>Sminthuridae</taxon>
        <taxon>Allacma</taxon>
    </lineage>
</organism>
<keyword evidence="2" id="KW-1185">Reference proteome</keyword>
<gene>
    <name evidence="1" type="ORF">AFUS01_LOCUS35663</name>
</gene>
<evidence type="ECO:0000313" key="1">
    <source>
        <dbReference type="EMBL" id="CAG7825560.1"/>
    </source>
</evidence>
<accession>A0A8J2LND2</accession>
<protein>
    <submittedName>
        <fullName evidence="1">Uncharacterized protein</fullName>
    </submittedName>
</protein>
<name>A0A8J2LND2_9HEXA</name>
<comment type="caution">
    <text evidence="1">The sequence shown here is derived from an EMBL/GenBank/DDBJ whole genome shotgun (WGS) entry which is preliminary data.</text>
</comment>
<reference evidence="1" key="1">
    <citation type="submission" date="2021-06" db="EMBL/GenBank/DDBJ databases">
        <authorList>
            <person name="Hodson N. C."/>
            <person name="Mongue J. A."/>
            <person name="Jaron S. K."/>
        </authorList>
    </citation>
    <scope>NUCLEOTIDE SEQUENCE</scope>
</reference>
<sequence length="108" mass="11946">MTSNPYQAVDEIGRLDKSVSFPQNSSYSARSVDLHSLTTANNQDYANTLACKDSVLFVCWSSMLLKQFHPLLALSKPYIHKTSTKRLKIKLLQCGVNVINPGPLCGIC</sequence>
<feature type="non-terminal residue" evidence="1">
    <location>
        <position position="1"/>
    </location>
</feature>